<protein>
    <recommendedName>
        <fullName evidence="1">Thioredoxin domain-containing protein</fullName>
    </recommendedName>
</protein>
<reference evidence="2" key="1">
    <citation type="submission" date="2018-05" db="EMBL/GenBank/DDBJ databases">
        <authorList>
            <person name="Lanie J.A."/>
            <person name="Ng W.-L."/>
            <person name="Kazmierczak K.M."/>
            <person name="Andrzejewski T.M."/>
            <person name="Davidsen T.M."/>
            <person name="Wayne K.J."/>
            <person name="Tettelin H."/>
            <person name="Glass J.I."/>
            <person name="Rusch D."/>
            <person name="Podicherti R."/>
            <person name="Tsui H.-C.T."/>
            <person name="Winkler M.E."/>
        </authorList>
    </citation>
    <scope>NUCLEOTIDE SEQUENCE</scope>
</reference>
<evidence type="ECO:0000259" key="1">
    <source>
        <dbReference type="PROSITE" id="PS51352"/>
    </source>
</evidence>
<dbReference type="InterPro" id="IPR036249">
    <property type="entry name" value="Thioredoxin-like_sf"/>
</dbReference>
<sequence length="227" mass="25859">MRKTLISSLFMLSILFSGPYEVGALVEDFSGEKCFPENGDEWSLYDYLNENNGGNYQVIWLVLFDADNFTSRTEAPLTESLYNLYKEQGLTVIGVGSSWERSYSCRAWGEEFGITYPILDDSQLDIRSLFTEGNPPHHVLINYDMRLVYSQSGTVLDGDFLTNFQDELTIALDELSMLSTRYNLTIPKSPQLNQCYPNPFNPTTTISYNLSKDAYVSLMIYDLKGNQ</sequence>
<dbReference type="InterPro" id="IPR013766">
    <property type="entry name" value="Thioredoxin_domain"/>
</dbReference>
<dbReference type="GO" id="GO:0016491">
    <property type="term" value="F:oxidoreductase activity"/>
    <property type="evidence" value="ECO:0007669"/>
    <property type="project" value="InterPro"/>
</dbReference>
<dbReference type="Gene3D" id="3.40.30.10">
    <property type="entry name" value="Glutaredoxin"/>
    <property type="match status" value="1"/>
</dbReference>
<proteinExistence type="predicted"/>
<dbReference type="AlphaFoldDB" id="A0A382GEE5"/>
<dbReference type="GO" id="GO:0016209">
    <property type="term" value="F:antioxidant activity"/>
    <property type="evidence" value="ECO:0007669"/>
    <property type="project" value="InterPro"/>
</dbReference>
<dbReference type="Pfam" id="PF00578">
    <property type="entry name" value="AhpC-TSA"/>
    <property type="match status" value="1"/>
</dbReference>
<organism evidence="2">
    <name type="scientific">marine metagenome</name>
    <dbReference type="NCBI Taxonomy" id="408172"/>
    <lineage>
        <taxon>unclassified sequences</taxon>
        <taxon>metagenomes</taxon>
        <taxon>ecological metagenomes</taxon>
    </lineage>
</organism>
<dbReference type="EMBL" id="UINC01054954">
    <property type="protein sequence ID" value="SVB73289.1"/>
    <property type="molecule type" value="Genomic_DNA"/>
</dbReference>
<gene>
    <name evidence="2" type="ORF">METZ01_LOCUS226143</name>
</gene>
<name>A0A382GEE5_9ZZZZ</name>
<feature type="non-terminal residue" evidence="2">
    <location>
        <position position="227"/>
    </location>
</feature>
<dbReference type="PROSITE" id="PS51352">
    <property type="entry name" value="THIOREDOXIN_2"/>
    <property type="match status" value="1"/>
</dbReference>
<dbReference type="SUPFAM" id="SSF52833">
    <property type="entry name" value="Thioredoxin-like"/>
    <property type="match status" value="1"/>
</dbReference>
<dbReference type="InterPro" id="IPR000866">
    <property type="entry name" value="AhpC/TSA"/>
</dbReference>
<feature type="domain" description="Thioredoxin" evidence="1">
    <location>
        <begin position="20"/>
        <end position="177"/>
    </location>
</feature>
<evidence type="ECO:0000313" key="2">
    <source>
        <dbReference type="EMBL" id="SVB73289.1"/>
    </source>
</evidence>
<accession>A0A382GEE5</accession>